<feature type="domain" description="DUF6892" evidence="1">
    <location>
        <begin position="2"/>
        <end position="134"/>
    </location>
</feature>
<dbReference type="Proteomes" id="UP001566331">
    <property type="component" value="Unassembled WGS sequence"/>
</dbReference>
<sequence length="135" mass="15640">MHDFPDSNFKLVILDQLLKEGSFTKRLNELRSDPKYAENYTGEVDYGEPIPEIEDFLRDVKLTDDDLEKVTDLCFDGGNDIYQIICPFWDGESDYFDIRDIGGFELLKNLRSVTCISMISRDQIDRLRSTGISVR</sequence>
<name>A0ABV4HRI1_9GAMM</name>
<evidence type="ECO:0000259" key="1">
    <source>
        <dbReference type="Pfam" id="PF21832"/>
    </source>
</evidence>
<gene>
    <name evidence="2" type="ORF">AB6713_05075</name>
</gene>
<proteinExistence type="predicted"/>
<protein>
    <recommendedName>
        <fullName evidence="1">DUF6892 domain-containing protein</fullName>
    </recommendedName>
</protein>
<reference evidence="2 3" key="1">
    <citation type="submission" date="2024-07" db="EMBL/GenBank/DDBJ databases">
        <title>Luteimonas salilacus sp. nov., isolated from the shore soil of Salt Lake in Tibet of China.</title>
        <authorList>
            <person name="Zhang X."/>
            <person name="Li A."/>
        </authorList>
    </citation>
    <scope>NUCLEOTIDE SEQUENCE [LARGE SCALE GENOMIC DNA]</scope>
    <source>
        <strain evidence="2 3">B3-2-R+30</strain>
    </source>
</reference>
<comment type="caution">
    <text evidence="2">The sequence shown here is derived from an EMBL/GenBank/DDBJ whole genome shotgun (WGS) entry which is preliminary data.</text>
</comment>
<dbReference type="Pfam" id="PF21832">
    <property type="entry name" value="DUF6892"/>
    <property type="match status" value="1"/>
</dbReference>
<accession>A0ABV4HRI1</accession>
<keyword evidence="3" id="KW-1185">Reference proteome</keyword>
<organism evidence="2 3">
    <name type="scientific">Luteimonas salinilitoris</name>
    <dbReference type="NCBI Taxonomy" id="3237697"/>
    <lineage>
        <taxon>Bacteria</taxon>
        <taxon>Pseudomonadati</taxon>
        <taxon>Pseudomonadota</taxon>
        <taxon>Gammaproteobacteria</taxon>
        <taxon>Lysobacterales</taxon>
        <taxon>Lysobacteraceae</taxon>
        <taxon>Luteimonas</taxon>
    </lineage>
</organism>
<dbReference type="InterPro" id="IPR054187">
    <property type="entry name" value="DUF6892"/>
</dbReference>
<dbReference type="EMBL" id="JBFWIC010000005">
    <property type="protein sequence ID" value="MEZ0473990.1"/>
    <property type="molecule type" value="Genomic_DNA"/>
</dbReference>
<evidence type="ECO:0000313" key="3">
    <source>
        <dbReference type="Proteomes" id="UP001566331"/>
    </source>
</evidence>
<evidence type="ECO:0000313" key="2">
    <source>
        <dbReference type="EMBL" id="MEZ0473990.1"/>
    </source>
</evidence>
<dbReference type="RefSeq" id="WP_370563976.1">
    <property type="nucleotide sequence ID" value="NZ_JBFWIB010000006.1"/>
</dbReference>